<organism evidence="1 2">
    <name type="scientific">Brevibacterium yomogidense</name>
    <dbReference type="NCBI Taxonomy" id="946573"/>
    <lineage>
        <taxon>Bacteria</taxon>
        <taxon>Bacillati</taxon>
        <taxon>Actinomycetota</taxon>
        <taxon>Actinomycetes</taxon>
        <taxon>Micrococcales</taxon>
        <taxon>Brevibacteriaceae</taxon>
        <taxon>Brevibacterium</taxon>
    </lineage>
</organism>
<name>A0A1X6X4Z0_9MICO</name>
<dbReference type="Proteomes" id="UP000196581">
    <property type="component" value="Unassembled WGS sequence"/>
</dbReference>
<sequence>MHHLPLLDPCSQLGIVDQVRQRVLAEFVKSVGDEAESMRRWTSLVASQ</sequence>
<protein>
    <submittedName>
        <fullName evidence="1">Uncharacterized protein</fullName>
    </submittedName>
</protein>
<reference evidence="2" key="1">
    <citation type="submission" date="2017-02" db="EMBL/GenBank/DDBJ databases">
        <authorList>
            <person name="Dridi B."/>
        </authorList>
    </citation>
    <scope>NUCLEOTIDE SEQUENCE [LARGE SCALE GENOMIC DNA]</scope>
    <source>
        <strain evidence="2">B Co 03.10</strain>
    </source>
</reference>
<accession>A0A1X6X4Z0</accession>
<evidence type="ECO:0000313" key="1">
    <source>
        <dbReference type="EMBL" id="SLM94032.1"/>
    </source>
</evidence>
<dbReference type="EMBL" id="FWFF01000004">
    <property type="protein sequence ID" value="SLM94032.1"/>
    <property type="molecule type" value="Genomic_DNA"/>
</dbReference>
<gene>
    <name evidence="1" type="ORF">FM105_03985</name>
</gene>
<keyword evidence="2" id="KW-1185">Reference proteome</keyword>
<evidence type="ECO:0000313" key="2">
    <source>
        <dbReference type="Proteomes" id="UP000196581"/>
    </source>
</evidence>
<proteinExistence type="predicted"/>
<dbReference type="AlphaFoldDB" id="A0A1X6X4Z0"/>